<proteinExistence type="predicted"/>
<name>A0A5E5BUT1_9BURK</name>
<dbReference type="OrthoDB" id="5289444at2"/>
<keyword evidence="2" id="KW-1185">Reference proteome</keyword>
<dbReference type="AlphaFoldDB" id="A0A5E5BUT1"/>
<protein>
    <submittedName>
        <fullName evidence="1">Replication protein C</fullName>
    </submittedName>
</protein>
<accession>A0A5E5BUT1</accession>
<organism evidence="1 2">
    <name type="scientific">Pandoraea bronchicola</name>
    <dbReference type="NCBI Taxonomy" id="2508287"/>
    <lineage>
        <taxon>Bacteria</taxon>
        <taxon>Pseudomonadati</taxon>
        <taxon>Pseudomonadota</taxon>
        <taxon>Betaproteobacteria</taxon>
        <taxon>Burkholderiales</taxon>
        <taxon>Burkholderiaceae</taxon>
        <taxon>Pandoraea</taxon>
    </lineage>
</organism>
<dbReference type="InterPro" id="IPR010522">
    <property type="entry name" value="RepC_bac"/>
</dbReference>
<evidence type="ECO:0000313" key="1">
    <source>
        <dbReference type="EMBL" id="VVE88133.1"/>
    </source>
</evidence>
<reference evidence="1 2" key="1">
    <citation type="submission" date="2019-08" db="EMBL/GenBank/DDBJ databases">
        <authorList>
            <person name="Peeters C."/>
        </authorList>
    </citation>
    <scope>NUCLEOTIDE SEQUENCE [LARGE SCALE GENOMIC DNA]</scope>
    <source>
        <strain evidence="1 2">LMG 20603</strain>
    </source>
</reference>
<dbReference type="RefSeq" id="WP_150559448.1">
    <property type="nucleotide sequence ID" value="NZ_CABPST010000004.1"/>
</dbReference>
<sequence>MSKHAPTYAKLAHAIVHIPGLFRSLAPGERRATKHDVSHQLGEVSVRCIGFEPLDAVDLRVLQGVVSIVTSELASVRPLLRDGRTHKASLMLAGTQMTERVLGARFNLAALARSSGFDQGGSAYQKIRASLQRLSNVSVVLKRENQQGSCHLVGNYVLDQHTGELVMSLSPLLSAAVLARRGYLRINMSEVRLLKKEVALLLHNRLHWINQGTARHVTLDTLILYAYPDAQTGTTLRKRRKAVRDSLGELRRIGWSVTETSKEKFCISRPLRSVADRPQTSSVSTSNW</sequence>
<gene>
    <name evidence="1" type="ORF">PBR20603_02082</name>
</gene>
<dbReference type="Proteomes" id="UP000382040">
    <property type="component" value="Unassembled WGS sequence"/>
</dbReference>
<dbReference type="EMBL" id="CABPST010000004">
    <property type="protein sequence ID" value="VVE88133.1"/>
    <property type="molecule type" value="Genomic_DNA"/>
</dbReference>
<dbReference type="Pfam" id="PF06504">
    <property type="entry name" value="RepC"/>
    <property type="match status" value="1"/>
</dbReference>
<evidence type="ECO:0000313" key="2">
    <source>
        <dbReference type="Proteomes" id="UP000382040"/>
    </source>
</evidence>